<keyword evidence="3" id="KW-0812">Transmembrane</keyword>
<feature type="region of interest" description="Disordered" evidence="2">
    <location>
        <begin position="52"/>
        <end position="77"/>
    </location>
</feature>
<dbReference type="PROSITE" id="PS51724">
    <property type="entry name" value="SPOR"/>
    <property type="match status" value="1"/>
</dbReference>
<dbReference type="KEGG" id="tse:THMIRHAS_13460"/>
<dbReference type="RefSeq" id="WP_173272156.1">
    <property type="nucleotide sequence ID" value="NZ_AP021889.1"/>
</dbReference>
<dbReference type="InterPro" id="IPR036680">
    <property type="entry name" value="SPOR-like_sf"/>
</dbReference>
<feature type="coiled-coil region" evidence="1">
    <location>
        <begin position="197"/>
        <end position="280"/>
    </location>
</feature>
<keyword evidence="3" id="KW-0472">Membrane</keyword>
<feature type="compositionally biased region" description="Low complexity" evidence="2">
    <location>
        <begin position="54"/>
        <end position="63"/>
    </location>
</feature>
<feature type="compositionally biased region" description="Polar residues" evidence="2">
    <location>
        <begin position="114"/>
        <end position="143"/>
    </location>
</feature>
<feature type="region of interest" description="Disordered" evidence="2">
    <location>
        <begin position="114"/>
        <end position="144"/>
    </location>
</feature>
<dbReference type="GO" id="GO:0042834">
    <property type="term" value="F:peptidoglycan binding"/>
    <property type="evidence" value="ECO:0007669"/>
    <property type="project" value="InterPro"/>
</dbReference>
<evidence type="ECO:0000313" key="6">
    <source>
        <dbReference type="Proteomes" id="UP000501726"/>
    </source>
</evidence>
<evidence type="ECO:0000313" key="5">
    <source>
        <dbReference type="EMBL" id="BBP45973.1"/>
    </source>
</evidence>
<keyword evidence="3" id="KW-1133">Transmembrane helix</keyword>
<dbReference type="InterPro" id="IPR007730">
    <property type="entry name" value="SPOR-like_dom"/>
</dbReference>
<reference evidence="6" key="1">
    <citation type="submission" date="2019-11" db="EMBL/GenBank/DDBJ databases">
        <title>Isolation and characterization of two novel species in the genus Thiomicrorhabdus.</title>
        <authorList>
            <person name="Mochizuki J."/>
            <person name="Kojima H."/>
            <person name="Fukui M."/>
        </authorList>
    </citation>
    <scope>NUCLEOTIDE SEQUENCE [LARGE SCALE GENOMIC DNA]</scope>
    <source>
        <strain evidence="6">aks77</strain>
    </source>
</reference>
<accession>A0A6F8PV10</accession>
<evidence type="ECO:0000256" key="2">
    <source>
        <dbReference type="SAM" id="MobiDB-lite"/>
    </source>
</evidence>
<protein>
    <recommendedName>
        <fullName evidence="4">SPOR domain-containing protein</fullName>
    </recommendedName>
</protein>
<keyword evidence="1" id="KW-0175">Coiled coil</keyword>
<name>A0A6F8PV10_9GAMM</name>
<dbReference type="EMBL" id="AP021889">
    <property type="protein sequence ID" value="BBP45973.1"/>
    <property type="molecule type" value="Genomic_DNA"/>
</dbReference>
<feature type="transmembrane region" description="Helical" evidence="3">
    <location>
        <begin position="169"/>
        <end position="190"/>
    </location>
</feature>
<feature type="domain" description="SPOR" evidence="4">
    <location>
        <begin position="386"/>
        <end position="463"/>
    </location>
</feature>
<dbReference type="SUPFAM" id="SSF110997">
    <property type="entry name" value="Sporulation related repeat"/>
    <property type="match status" value="1"/>
</dbReference>
<evidence type="ECO:0000256" key="1">
    <source>
        <dbReference type="SAM" id="Coils"/>
    </source>
</evidence>
<feature type="compositionally biased region" description="Polar residues" evidence="2">
    <location>
        <begin position="64"/>
        <end position="77"/>
    </location>
</feature>
<evidence type="ECO:0000259" key="4">
    <source>
        <dbReference type="PROSITE" id="PS51724"/>
    </source>
</evidence>
<organism evidence="5 6">
    <name type="scientific">Thiosulfatimonas sediminis</name>
    <dbReference type="NCBI Taxonomy" id="2675054"/>
    <lineage>
        <taxon>Bacteria</taxon>
        <taxon>Pseudomonadati</taxon>
        <taxon>Pseudomonadota</taxon>
        <taxon>Gammaproteobacteria</taxon>
        <taxon>Thiotrichales</taxon>
        <taxon>Piscirickettsiaceae</taxon>
        <taxon>Thiosulfatimonas</taxon>
    </lineage>
</organism>
<dbReference type="Pfam" id="PF05036">
    <property type="entry name" value="SPOR"/>
    <property type="match status" value="1"/>
</dbReference>
<proteinExistence type="predicted"/>
<keyword evidence="6" id="KW-1185">Reference proteome</keyword>
<dbReference type="Gene3D" id="3.30.70.1070">
    <property type="entry name" value="Sporulation related repeat"/>
    <property type="match status" value="1"/>
</dbReference>
<sequence>MANSPSELDAERARILADIENRAKSMSNDSSATTLQDWLKAAEDVVPQSVLQASQNSQSNRQNTPSFQSTEAIPMSQNNRVSQPADLYRQAFEDKPASNTLAFSDDDFDDDFSQVSLSHSTPLMDTDNVNQKTMRQPEVTPSFSAKEFAPASKSNAAANGANGSKGSMLVGMAIMLSLFITVLVVVVLGYNSMNERLNSLKLETEKNQQLLAAMQQNIENTPLNTEATLLATDENRQKLSALQNQIVVLEAQLATVRNDLKNLQQTQAEQQNISENVLQQKIEQMATVLQSRAQNTVADLEPVIPEVKPFKAAVNIAIEADDQSAEMTKNIGEIRSPSIPKEPEIQIAVVPETNAIVVPDTPKVTTPVIVDVAKKKPTAEVQWLMQQPEKNYTLQLMSMLETDSIQRMINKNKLQDAKIIPQIRDNKTMYVLIVGSFKERKQADELAKNLKQTLGISPWIRHIDAVLDRVK</sequence>
<dbReference type="AlphaFoldDB" id="A0A6F8PV10"/>
<gene>
    <name evidence="5" type="ORF">THMIRHAS_13460</name>
</gene>
<evidence type="ECO:0000256" key="3">
    <source>
        <dbReference type="SAM" id="Phobius"/>
    </source>
</evidence>
<dbReference type="Proteomes" id="UP000501726">
    <property type="component" value="Chromosome"/>
</dbReference>